<sequence>MTHLVNDAARFAGEALAGFAAAHPELVRLVPGAGVVRSAGHAGVAVVMGGGSGHHPAFAGWVGPGIGSGAVAGNVFSSPSASQIVDVTVAAAGGTDVLFVPINYSGDMLHFGEAARRLQAQGYDVRTVAVTDDIATPVDVEGGRRGIAGSFIVLKIVGAAAQRGDDLDGVERIARKAVGATRTLGVAFTGCTLPGATAPGVQIAEGVMTVGLGIHGEPGLESRPLETADATADLLVDALFGERAPEVGGRVAVLVNGLGATTPDELYVVFGRVAHRLRDAGMTLVAPVVDELVTSLDMAGLSLSLTYLDDELAELWQAPARTAAFTRGEIPAETGPVAASGISHGAPPEREPQTPTRPASVESKQLAALICDRLGDIAESLTAHAAQLGELDAVAGDGDHGACMQRGSSAALTAAQTAVAAGAGAGSVLAAAAEAWSDVGGGTSGALWGAGLQAAATVASDDQPSSTALAVAAVHAFVSAIVERGGAQVGDKTMVDALIPFAETLRERTTAADPLDTAWIAAADVAHAGAQHTATFTARRGRSRTHGDASIGTPDPGAVSFAIAAAAAGRAAGRPTTGDPS</sequence>
<dbReference type="OrthoDB" id="9806345at2"/>
<dbReference type="AlphaFoldDB" id="A0A378TIT3"/>
<dbReference type="RefSeq" id="WP_115279135.1">
    <property type="nucleotide sequence ID" value="NZ_AP022600.1"/>
</dbReference>
<dbReference type="GO" id="GO:0005524">
    <property type="term" value="F:ATP binding"/>
    <property type="evidence" value="ECO:0007669"/>
    <property type="project" value="UniProtKB-KW"/>
</dbReference>
<dbReference type="EC" id="2.7.-.-" evidence="8"/>
<keyword evidence="9" id="KW-1185">Reference proteome</keyword>
<keyword evidence="2" id="KW-0547">Nucleotide-binding</keyword>
<feature type="domain" description="DhaL" evidence="6">
    <location>
        <begin position="368"/>
        <end position="570"/>
    </location>
</feature>
<keyword evidence="1 8" id="KW-0808">Transferase</keyword>
<dbReference type="PROSITE" id="PS51480">
    <property type="entry name" value="DHAL"/>
    <property type="match status" value="1"/>
</dbReference>
<dbReference type="InterPro" id="IPR004007">
    <property type="entry name" value="DhaL_dom"/>
</dbReference>
<evidence type="ECO:0000313" key="9">
    <source>
        <dbReference type="Proteomes" id="UP000254978"/>
    </source>
</evidence>
<dbReference type="InterPro" id="IPR050861">
    <property type="entry name" value="Dihydroxyacetone_Kinase"/>
</dbReference>
<dbReference type="SMART" id="SM01120">
    <property type="entry name" value="Dak2"/>
    <property type="match status" value="1"/>
</dbReference>
<dbReference type="EMBL" id="UGQT01000001">
    <property type="protein sequence ID" value="STZ59725.1"/>
    <property type="molecule type" value="Genomic_DNA"/>
</dbReference>
<protein>
    <submittedName>
        <fullName evidence="8">Dihydroxyacetone (Glycerone) kinase protein</fullName>
        <ecNumber evidence="8">2.7.-.-</ecNumber>
        <ecNumber evidence="8">2.7.1.29</ecNumber>
    </submittedName>
</protein>
<dbReference type="InterPro" id="IPR004006">
    <property type="entry name" value="DhaK_dom"/>
</dbReference>
<dbReference type="InterPro" id="IPR036117">
    <property type="entry name" value="DhaL_dom_sf"/>
</dbReference>
<evidence type="ECO:0000256" key="3">
    <source>
        <dbReference type="ARBA" id="ARBA00022777"/>
    </source>
</evidence>
<evidence type="ECO:0000313" key="8">
    <source>
        <dbReference type="EMBL" id="STZ59725.1"/>
    </source>
</evidence>
<dbReference type="SUPFAM" id="SSF82549">
    <property type="entry name" value="DAK1/DegV-like"/>
    <property type="match status" value="1"/>
</dbReference>
<dbReference type="Gene3D" id="1.25.40.340">
    <property type="match status" value="1"/>
</dbReference>
<dbReference type="NCBIfam" id="NF011049">
    <property type="entry name" value="PRK14479.1"/>
    <property type="match status" value="1"/>
</dbReference>
<evidence type="ECO:0000256" key="2">
    <source>
        <dbReference type="ARBA" id="ARBA00022741"/>
    </source>
</evidence>
<dbReference type="PANTHER" id="PTHR28629">
    <property type="entry name" value="TRIOKINASE/FMN CYCLASE"/>
    <property type="match status" value="1"/>
</dbReference>
<dbReference type="Pfam" id="PF02733">
    <property type="entry name" value="Dak1"/>
    <property type="match status" value="1"/>
</dbReference>
<feature type="domain" description="DhaK" evidence="7">
    <location>
        <begin position="7"/>
        <end position="325"/>
    </location>
</feature>
<feature type="region of interest" description="Disordered" evidence="5">
    <location>
        <begin position="336"/>
        <end position="361"/>
    </location>
</feature>
<dbReference type="PROSITE" id="PS51481">
    <property type="entry name" value="DHAK"/>
    <property type="match status" value="1"/>
</dbReference>
<gene>
    <name evidence="8" type="primary">dhaK_3</name>
    <name evidence="8" type="ORF">NCTC10821_03263</name>
</gene>
<evidence type="ECO:0000256" key="4">
    <source>
        <dbReference type="ARBA" id="ARBA00022840"/>
    </source>
</evidence>
<dbReference type="Gene3D" id="3.30.1180.20">
    <property type="entry name" value="Dihydroxyacetone kinase, domain 2"/>
    <property type="match status" value="1"/>
</dbReference>
<organism evidence="8 9">
    <name type="scientific">Mycolicibacterium tokaiense</name>
    <dbReference type="NCBI Taxonomy" id="39695"/>
    <lineage>
        <taxon>Bacteria</taxon>
        <taxon>Bacillati</taxon>
        <taxon>Actinomycetota</taxon>
        <taxon>Actinomycetes</taxon>
        <taxon>Mycobacteriales</taxon>
        <taxon>Mycobacteriaceae</taxon>
        <taxon>Mycolicibacterium</taxon>
    </lineage>
</organism>
<accession>A0A378TIT3</accession>
<dbReference type="PANTHER" id="PTHR28629:SF4">
    <property type="entry name" value="TRIOKINASE_FMN CYCLASE"/>
    <property type="match status" value="1"/>
</dbReference>
<evidence type="ECO:0000256" key="1">
    <source>
        <dbReference type="ARBA" id="ARBA00022679"/>
    </source>
</evidence>
<evidence type="ECO:0000259" key="7">
    <source>
        <dbReference type="PROSITE" id="PS51481"/>
    </source>
</evidence>
<dbReference type="SUPFAM" id="SSF101473">
    <property type="entry name" value="DhaL-like"/>
    <property type="match status" value="1"/>
</dbReference>
<dbReference type="GO" id="GO:0005829">
    <property type="term" value="C:cytosol"/>
    <property type="evidence" value="ECO:0007669"/>
    <property type="project" value="TreeGrafter"/>
</dbReference>
<evidence type="ECO:0000256" key="5">
    <source>
        <dbReference type="SAM" id="MobiDB-lite"/>
    </source>
</evidence>
<dbReference type="FunFam" id="3.40.50.10440:FF:000001">
    <property type="entry name" value="Dihydroxyacetone kinase, DhaK subunit"/>
    <property type="match status" value="1"/>
</dbReference>
<dbReference type="Gene3D" id="3.40.50.10440">
    <property type="entry name" value="Dihydroxyacetone kinase, domain 1"/>
    <property type="match status" value="1"/>
</dbReference>
<dbReference type="GO" id="GO:0004371">
    <property type="term" value="F:glycerone kinase activity"/>
    <property type="evidence" value="ECO:0007669"/>
    <property type="project" value="UniProtKB-EC"/>
</dbReference>
<dbReference type="Pfam" id="PF02734">
    <property type="entry name" value="Dak2"/>
    <property type="match status" value="1"/>
</dbReference>
<dbReference type="FunFam" id="1.25.40.340:FF:000002">
    <property type="entry name" value="Dihydroxyacetone kinase, L subunit"/>
    <property type="match status" value="1"/>
</dbReference>
<dbReference type="GO" id="GO:0019563">
    <property type="term" value="P:glycerol catabolic process"/>
    <property type="evidence" value="ECO:0007669"/>
    <property type="project" value="TreeGrafter"/>
</dbReference>
<name>A0A378TIT3_9MYCO</name>
<proteinExistence type="predicted"/>
<evidence type="ECO:0000259" key="6">
    <source>
        <dbReference type="PROSITE" id="PS51480"/>
    </source>
</evidence>
<reference evidence="8 9" key="1">
    <citation type="submission" date="2018-06" db="EMBL/GenBank/DDBJ databases">
        <authorList>
            <consortium name="Pathogen Informatics"/>
            <person name="Doyle S."/>
        </authorList>
    </citation>
    <scope>NUCLEOTIDE SEQUENCE [LARGE SCALE GENOMIC DNA]</scope>
    <source>
        <strain evidence="8 9">NCTC10821</strain>
    </source>
</reference>
<keyword evidence="4" id="KW-0067">ATP-binding</keyword>
<keyword evidence="3 8" id="KW-0418">Kinase</keyword>
<dbReference type="Proteomes" id="UP000254978">
    <property type="component" value="Unassembled WGS sequence"/>
</dbReference>
<dbReference type="EC" id="2.7.1.29" evidence="8"/>